<dbReference type="Proteomes" id="UP001223978">
    <property type="component" value="Unassembled WGS sequence"/>
</dbReference>
<keyword evidence="1" id="KW-0560">Oxidoreductase</keyword>
<evidence type="ECO:0000313" key="3">
    <source>
        <dbReference type="EMBL" id="MDI3403761.1"/>
    </source>
</evidence>
<accession>A0ABT6S6P2</accession>
<evidence type="ECO:0000313" key="4">
    <source>
        <dbReference type="Proteomes" id="UP001223978"/>
    </source>
</evidence>
<organism evidence="3 4">
    <name type="scientific">Streptomyces cavernicola</name>
    <dbReference type="NCBI Taxonomy" id="3043613"/>
    <lineage>
        <taxon>Bacteria</taxon>
        <taxon>Bacillati</taxon>
        <taxon>Actinomycetota</taxon>
        <taxon>Actinomycetes</taxon>
        <taxon>Kitasatosporales</taxon>
        <taxon>Streptomycetaceae</taxon>
        <taxon>Streptomyces</taxon>
    </lineage>
</organism>
<evidence type="ECO:0000259" key="2">
    <source>
        <dbReference type="Pfam" id="PF07992"/>
    </source>
</evidence>
<sequence length="429" mass="45305">MVSEGGTGVGRRERDVDVLVVGAGPAGLTVAEHLAAADCGTVEVLEREPQAGGAPRFCHHGGFGTPWTSGPRFAARRLRAATDAGAVVRTSVTVTDLPAPRTVDVTGPDGLERITARAVVLATGARERPRAARLVPGTRPAGIHTTGELQQAVHLYGRYIGRRAVVVGAEPVAYAALETLHHAGVAVVAQLTELDRPQVPPLRAADARLRRTVPLLTRTMLTEVLGRGRLTGVRVRHADGRTAQLPCDTLVFTGDFVPEAELARSGGVCLDRATRGPLVDTEFRTDVPRVFAVGNVLHAVETAATAAAEGHAAAVAVRRLLAHENREGRAAAEPAGPRLVVAPPLRWITPGRLPCDARADDSLRFLVRAAEPLSVRPTLTVTQDGRTLHSERLRGPVRTGNSLELQGHWVRNVNADGGPVHITTGTGGR</sequence>
<proteinExistence type="predicted"/>
<evidence type="ECO:0000256" key="1">
    <source>
        <dbReference type="ARBA" id="ARBA00023002"/>
    </source>
</evidence>
<dbReference type="SUPFAM" id="SSF51905">
    <property type="entry name" value="FAD/NAD(P)-binding domain"/>
    <property type="match status" value="1"/>
</dbReference>
<dbReference type="PRINTS" id="PR00368">
    <property type="entry name" value="FADPNR"/>
</dbReference>
<dbReference type="InterPro" id="IPR051691">
    <property type="entry name" value="Metab_Enz_Cyan_OpOx_G3PDH"/>
</dbReference>
<dbReference type="PRINTS" id="PR00469">
    <property type="entry name" value="PNDRDTASEII"/>
</dbReference>
<feature type="domain" description="FAD/NAD(P)-binding" evidence="2">
    <location>
        <begin position="17"/>
        <end position="310"/>
    </location>
</feature>
<dbReference type="PANTHER" id="PTHR42949:SF3">
    <property type="entry name" value="ANAEROBIC GLYCEROL-3-PHOSPHATE DEHYDROGENASE SUBUNIT B"/>
    <property type="match status" value="1"/>
</dbReference>
<keyword evidence="4" id="KW-1185">Reference proteome</keyword>
<dbReference type="PANTHER" id="PTHR42949">
    <property type="entry name" value="ANAEROBIC GLYCEROL-3-PHOSPHATE DEHYDROGENASE SUBUNIT B"/>
    <property type="match status" value="1"/>
</dbReference>
<dbReference type="Gene3D" id="3.50.50.60">
    <property type="entry name" value="FAD/NAD(P)-binding domain"/>
    <property type="match status" value="2"/>
</dbReference>
<name>A0ABT6S6P2_9ACTN</name>
<gene>
    <name evidence="3" type="ORF">QIS96_07980</name>
</gene>
<reference evidence="3 4" key="1">
    <citation type="submission" date="2023-05" db="EMBL/GenBank/DDBJ databases">
        <title>Draft genome sequence of Streptomyces sp. B-S-A6 isolated from a cave soil in Thailand.</title>
        <authorList>
            <person name="Chamroensaksri N."/>
            <person name="Muangham S."/>
        </authorList>
    </citation>
    <scope>NUCLEOTIDE SEQUENCE [LARGE SCALE GENOMIC DNA]</scope>
    <source>
        <strain evidence="3 4">B-S-A6</strain>
    </source>
</reference>
<dbReference type="InterPro" id="IPR023753">
    <property type="entry name" value="FAD/NAD-binding_dom"/>
</dbReference>
<dbReference type="InterPro" id="IPR036188">
    <property type="entry name" value="FAD/NAD-bd_sf"/>
</dbReference>
<dbReference type="EMBL" id="JASCIQ010000006">
    <property type="protein sequence ID" value="MDI3403761.1"/>
    <property type="molecule type" value="Genomic_DNA"/>
</dbReference>
<dbReference type="Pfam" id="PF07992">
    <property type="entry name" value="Pyr_redox_2"/>
    <property type="match status" value="1"/>
</dbReference>
<dbReference type="RefSeq" id="WP_282541707.1">
    <property type="nucleotide sequence ID" value="NZ_JASCIQ010000006.1"/>
</dbReference>
<comment type="caution">
    <text evidence="3">The sequence shown here is derived from an EMBL/GenBank/DDBJ whole genome shotgun (WGS) entry which is preliminary data.</text>
</comment>
<protein>
    <submittedName>
        <fullName evidence="3">FAD-dependent oxidoreductase</fullName>
    </submittedName>
</protein>